<accession>A0A2P5SZS3</accession>
<evidence type="ECO:0000256" key="5">
    <source>
        <dbReference type="ARBA" id="ARBA00022832"/>
    </source>
</evidence>
<gene>
    <name evidence="11" type="primary">accB</name>
    <name evidence="11" type="ORF">CRV12_02255</name>
</gene>
<dbReference type="EMBL" id="PDKT01000003">
    <property type="protein sequence ID" value="PPI87802.1"/>
    <property type="molecule type" value="Genomic_DNA"/>
</dbReference>
<dbReference type="CDD" id="cd06850">
    <property type="entry name" value="biotinyl_domain"/>
    <property type="match status" value="1"/>
</dbReference>
<comment type="pathway">
    <text evidence="2 9">Lipid metabolism; fatty acid biosynthesis.</text>
</comment>
<dbReference type="Gene3D" id="2.40.50.100">
    <property type="match status" value="1"/>
</dbReference>
<dbReference type="PANTHER" id="PTHR45266:SF3">
    <property type="entry name" value="OXALOACETATE DECARBOXYLASE ALPHA CHAIN"/>
    <property type="match status" value="1"/>
</dbReference>
<keyword evidence="7 9" id="KW-0275">Fatty acid biosynthesis</keyword>
<evidence type="ECO:0000256" key="2">
    <source>
        <dbReference type="ARBA" id="ARBA00005194"/>
    </source>
</evidence>
<evidence type="ECO:0000256" key="6">
    <source>
        <dbReference type="ARBA" id="ARBA00023098"/>
    </source>
</evidence>
<organism evidence="11 12">
    <name type="scientific">Candidatus Pantoea edessiphila</name>
    <dbReference type="NCBI Taxonomy" id="2044610"/>
    <lineage>
        <taxon>Bacteria</taxon>
        <taxon>Pseudomonadati</taxon>
        <taxon>Pseudomonadota</taxon>
        <taxon>Gammaproteobacteria</taxon>
        <taxon>Enterobacterales</taxon>
        <taxon>Erwiniaceae</taxon>
        <taxon>Pantoea</taxon>
    </lineage>
</organism>
<dbReference type="GO" id="GO:0009317">
    <property type="term" value="C:acetyl-CoA carboxylase complex"/>
    <property type="evidence" value="ECO:0007669"/>
    <property type="project" value="InterPro"/>
</dbReference>
<dbReference type="OrthoDB" id="9811735at2"/>
<dbReference type="InterPro" id="IPR001249">
    <property type="entry name" value="AcCoA_biotinCC"/>
</dbReference>
<dbReference type="RefSeq" id="WP_136131047.1">
    <property type="nucleotide sequence ID" value="NZ_PDKT01000003.1"/>
</dbReference>
<evidence type="ECO:0000313" key="12">
    <source>
        <dbReference type="Proteomes" id="UP000296153"/>
    </source>
</evidence>
<dbReference type="PROSITE" id="PS50968">
    <property type="entry name" value="BIOTINYL_LIPOYL"/>
    <property type="match status" value="1"/>
</dbReference>
<evidence type="ECO:0000259" key="10">
    <source>
        <dbReference type="PROSITE" id="PS50968"/>
    </source>
</evidence>
<comment type="caution">
    <text evidence="11">The sequence shown here is derived from an EMBL/GenBank/DDBJ whole genome shotgun (WGS) entry which is preliminary data.</text>
</comment>
<dbReference type="PANTHER" id="PTHR45266">
    <property type="entry name" value="OXALOACETATE DECARBOXYLASE ALPHA CHAIN"/>
    <property type="match status" value="1"/>
</dbReference>
<dbReference type="InterPro" id="IPR001882">
    <property type="entry name" value="Biotin_BS"/>
</dbReference>
<dbReference type="InterPro" id="IPR050709">
    <property type="entry name" value="Biotin_Carboxyl_Carrier/Decarb"/>
</dbReference>
<dbReference type="FunFam" id="2.40.50.100:FF:000003">
    <property type="entry name" value="Acetyl-CoA carboxylase biotin carboxyl carrier protein"/>
    <property type="match status" value="1"/>
</dbReference>
<name>A0A2P5SZS3_9GAMM</name>
<dbReference type="PROSITE" id="PS00188">
    <property type="entry name" value="BIOTIN"/>
    <property type="match status" value="1"/>
</dbReference>
<keyword evidence="5 9" id="KW-0276">Fatty acid metabolism</keyword>
<evidence type="ECO:0000256" key="3">
    <source>
        <dbReference type="ARBA" id="ARBA00017562"/>
    </source>
</evidence>
<keyword evidence="4 9" id="KW-0444">Lipid biosynthesis</keyword>
<dbReference type="Proteomes" id="UP000296153">
    <property type="component" value="Unassembled WGS sequence"/>
</dbReference>
<sequence length="154" mass="17529">MDIRKIKKLIEMTEKYNISKLKISGQTESISISRICKEIDFINNQKCFNTNTSNISQDIIQSKQSELKKQKTDQNTNYIVRSPMVGIFYLTPNPEDKAFIEIGQEINIGDVLCIVEAMKMMNRIEADISGIVKAILVDNGQPVEFNEPLIIIES</sequence>
<dbReference type="GO" id="GO:0006633">
    <property type="term" value="P:fatty acid biosynthetic process"/>
    <property type="evidence" value="ECO:0007669"/>
    <property type="project" value="UniProtKB-UniPathway"/>
</dbReference>
<evidence type="ECO:0000256" key="9">
    <source>
        <dbReference type="RuleBase" id="RU364072"/>
    </source>
</evidence>
<dbReference type="AlphaFoldDB" id="A0A2P5SZS3"/>
<dbReference type="Pfam" id="PF00364">
    <property type="entry name" value="Biotin_lipoyl"/>
    <property type="match status" value="1"/>
</dbReference>
<dbReference type="SUPFAM" id="SSF51230">
    <property type="entry name" value="Single hybrid motif"/>
    <property type="match status" value="1"/>
</dbReference>
<dbReference type="GO" id="GO:0003989">
    <property type="term" value="F:acetyl-CoA carboxylase activity"/>
    <property type="evidence" value="ECO:0007669"/>
    <property type="project" value="InterPro"/>
</dbReference>
<evidence type="ECO:0000256" key="4">
    <source>
        <dbReference type="ARBA" id="ARBA00022516"/>
    </source>
</evidence>
<reference evidence="11 12" key="1">
    <citation type="journal article" date="2018" name="Genome Biol. Evol.">
        <title>Cladogenesis and Genomic Streamlining in Extracellular Endosymbionts of Tropical Stink Bugs.</title>
        <authorList>
            <person name="Otero-Bravo A."/>
            <person name="Goffredi S."/>
            <person name="Sabree Z.L."/>
        </authorList>
    </citation>
    <scope>NUCLEOTIDE SEQUENCE [LARGE SCALE GENOMIC DNA]</scope>
    <source>
        <strain evidence="11 12">SoEE</strain>
    </source>
</reference>
<comment type="function">
    <text evidence="1 9">This protein is a component of the acetyl coenzyme A carboxylase complex; first, biotin carboxylase catalyzes the carboxylation of the carrier protein and then the transcarboxylase transfers the carboxyl group to form malonyl-CoA.</text>
</comment>
<protein>
    <recommendedName>
        <fullName evidence="3 9">Biotin carboxyl carrier protein of acetyl-CoA carboxylase</fullName>
    </recommendedName>
</protein>
<dbReference type="UniPathway" id="UPA00094"/>
<feature type="domain" description="Lipoyl-binding" evidence="10">
    <location>
        <begin position="77"/>
        <end position="153"/>
    </location>
</feature>
<keyword evidence="6 9" id="KW-0443">Lipid metabolism</keyword>
<dbReference type="PRINTS" id="PR01071">
    <property type="entry name" value="ACOABIOTINCC"/>
</dbReference>
<evidence type="ECO:0000256" key="7">
    <source>
        <dbReference type="ARBA" id="ARBA00023160"/>
    </source>
</evidence>
<evidence type="ECO:0000313" key="11">
    <source>
        <dbReference type="EMBL" id="PPI87802.1"/>
    </source>
</evidence>
<dbReference type="InterPro" id="IPR011053">
    <property type="entry name" value="Single_hybrid_motif"/>
</dbReference>
<evidence type="ECO:0000256" key="8">
    <source>
        <dbReference type="ARBA" id="ARBA00023267"/>
    </source>
</evidence>
<dbReference type="NCBIfam" id="TIGR00531">
    <property type="entry name" value="BCCP"/>
    <property type="match status" value="1"/>
</dbReference>
<dbReference type="InterPro" id="IPR000089">
    <property type="entry name" value="Biotin_lipoyl"/>
</dbReference>
<keyword evidence="8 9" id="KW-0092">Biotin</keyword>
<proteinExistence type="predicted"/>
<evidence type="ECO:0000256" key="1">
    <source>
        <dbReference type="ARBA" id="ARBA00003761"/>
    </source>
</evidence>